<keyword evidence="2 10" id="KW-0813">Transport</keyword>
<evidence type="ECO:0000256" key="5">
    <source>
        <dbReference type="ARBA" id="ARBA00022723"/>
    </source>
</evidence>
<accession>A0A1V2A4D7</accession>
<keyword evidence="8 12" id="KW-0408">Iron</keyword>
<sequence length="255" mass="27973">MHRGKGMKFVGDSRVPAERKPNIPKDYSEYPGKTEAFWPNFLLKEWMVGAVFLIGYLCLTIAHPSPLERVADPTDTGYLPLPDWYFLFLYQLLKYTYASGPYNIIGAFIIPGLAFGALMLAPFIDRGPKRRPTQRPFATGFMLLSIASIIFLTWESVVAVDWEAKEAMGKIVEEAEIDTSSDGFVVYEENGCINCHGDNLAGGSAAPSLVGTGLTAEEVADIAKNGVGKMPPGMYKGNDEDLAKLSEFISTLEAK</sequence>
<keyword evidence="17" id="KW-1185">Reference proteome</keyword>
<dbReference type="InterPro" id="IPR012049">
    <property type="entry name" value="MenaQ_cyt_c_Rdtase_cyt_b/c-su"/>
</dbReference>
<comment type="subcellular location">
    <subcellularLocation>
        <location evidence="1">Membrane</location>
        <topology evidence="1">Multi-pass membrane protein</topology>
    </subcellularLocation>
</comment>
<evidence type="ECO:0000256" key="12">
    <source>
        <dbReference type="PIRSR" id="PIRSR036636-51"/>
    </source>
</evidence>
<dbReference type="GO" id="GO:0009055">
    <property type="term" value="F:electron transfer activity"/>
    <property type="evidence" value="ECO:0007669"/>
    <property type="project" value="InterPro"/>
</dbReference>
<dbReference type="RefSeq" id="WP_076767716.1">
    <property type="nucleotide sequence ID" value="NZ_MSFI01000029.1"/>
</dbReference>
<evidence type="ECO:0000259" key="14">
    <source>
        <dbReference type="PROSITE" id="PS51003"/>
    </source>
</evidence>
<evidence type="ECO:0000256" key="6">
    <source>
        <dbReference type="ARBA" id="ARBA00022982"/>
    </source>
</evidence>
<evidence type="ECO:0000256" key="4">
    <source>
        <dbReference type="ARBA" id="ARBA00022692"/>
    </source>
</evidence>
<dbReference type="PIRSF" id="PIRSF036636">
    <property type="entry name" value="QcrC"/>
    <property type="match status" value="1"/>
</dbReference>
<evidence type="ECO:0000256" key="13">
    <source>
        <dbReference type="SAM" id="Phobius"/>
    </source>
</evidence>
<keyword evidence="5 12" id="KW-0479">Metal-binding</keyword>
<evidence type="ECO:0000256" key="8">
    <source>
        <dbReference type="ARBA" id="ARBA00023004"/>
    </source>
</evidence>
<evidence type="ECO:0000256" key="11">
    <source>
        <dbReference type="PIRSR" id="PIRSR036636-50"/>
    </source>
</evidence>
<comment type="similarity">
    <text evidence="10">Belongs to the cytochrome b family.</text>
</comment>
<dbReference type="InterPro" id="IPR009056">
    <property type="entry name" value="Cyt_c-like_dom"/>
</dbReference>
<protein>
    <recommendedName>
        <fullName evidence="10">Menaquinol:cytochrome c reductase cytochrome c subunit</fullName>
    </recommendedName>
</protein>
<feature type="domain" description="Cytochrome b/b6 C-terminal region profile" evidence="14">
    <location>
        <begin position="27"/>
        <end position="154"/>
    </location>
</feature>
<dbReference type="SUPFAM" id="SSF81648">
    <property type="entry name" value="a domain/subunit of cytochrome bc1 complex (Ubiquinol-cytochrome c reductase)"/>
    <property type="match status" value="1"/>
</dbReference>
<keyword evidence="3 11" id="KW-0349">Heme</keyword>
<dbReference type="InterPro" id="IPR027387">
    <property type="entry name" value="Cytb/b6-like_sf"/>
</dbReference>
<dbReference type="GO" id="GO:0016491">
    <property type="term" value="F:oxidoreductase activity"/>
    <property type="evidence" value="ECO:0007669"/>
    <property type="project" value="InterPro"/>
</dbReference>
<dbReference type="Proteomes" id="UP000188613">
    <property type="component" value="Unassembled WGS sequence"/>
</dbReference>
<evidence type="ECO:0000256" key="10">
    <source>
        <dbReference type="PIRNR" id="PIRNR036636"/>
    </source>
</evidence>
<evidence type="ECO:0000256" key="2">
    <source>
        <dbReference type="ARBA" id="ARBA00022448"/>
    </source>
</evidence>
<dbReference type="InterPro" id="IPR051811">
    <property type="entry name" value="Cytochrome_c550/c551-like"/>
</dbReference>
<dbReference type="GO" id="GO:0016020">
    <property type="term" value="C:membrane"/>
    <property type="evidence" value="ECO:0007669"/>
    <property type="project" value="UniProtKB-SubCell"/>
</dbReference>
<feature type="transmembrane region" description="Helical" evidence="13">
    <location>
        <begin position="136"/>
        <end position="154"/>
    </location>
</feature>
<dbReference type="Gene3D" id="1.10.760.10">
    <property type="entry name" value="Cytochrome c-like domain"/>
    <property type="match status" value="1"/>
</dbReference>
<dbReference type="AlphaFoldDB" id="A0A1V2A4D7"/>
<dbReference type="GO" id="GO:0005506">
    <property type="term" value="F:iron ion binding"/>
    <property type="evidence" value="ECO:0007669"/>
    <property type="project" value="InterPro"/>
</dbReference>
<dbReference type="PANTHER" id="PTHR37823">
    <property type="entry name" value="CYTOCHROME C-553-LIKE"/>
    <property type="match status" value="1"/>
</dbReference>
<evidence type="ECO:0000256" key="3">
    <source>
        <dbReference type="ARBA" id="ARBA00022617"/>
    </source>
</evidence>
<feature type="transmembrane region" description="Helical" evidence="13">
    <location>
        <begin position="46"/>
        <end position="63"/>
    </location>
</feature>
<dbReference type="GO" id="GO:0020037">
    <property type="term" value="F:heme binding"/>
    <property type="evidence" value="ECO:0007669"/>
    <property type="project" value="InterPro"/>
</dbReference>
<dbReference type="SUPFAM" id="SSF46626">
    <property type="entry name" value="Cytochrome c"/>
    <property type="match status" value="1"/>
</dbReference>
<name>A0A1V2A4D7_9BACI</name>
<comment type="caution">
    <text evidence="16">The sequence shown here is derived from an EMBL/GenBank/DDBJ whole genome shotgun (WGS) entry which is preliminary data.</text>
</comment>
<organism evidence="16 17">
    <name type="scientific">Domibacillus epiphyticus</name>
    <dbReference type="NCBI Taxonomy" id="1714355"/>
    <lineage>
        <taxon>Bacteria</taxon>
        <taxon>Bacillati</taxon>
        <taxon>Bacillota</taxon>
        <taxon>Bacilli</taxon>
        <taxon>Bacillales</taxon>
        <taxon>Bacillaceae</taxon>
        <taxon>Domibacillus</taxon>
    </lineage>
</organism>
<evidence type="ECO:0000256" key="7">
    <source>
        <dbReference type="ARBA" id="ARBA00022989"/>
    </source>
</evidence>
<comment type="function">
    <text evidence="10">Component of the menaquinol:cytochrome c reductase complex.</text>
</comment>
<keyword evidence="9 13" id="KW-0472">Membrane</keyword>
<dbReference type="Gene3D" id="1.20.810.10">
    <property type="entry name" value="Cytochrome Bc1 Complex, Chain C"/>
    <property type="match status" value="1"/>
</dbReference>
<proteinExistence type="inferred from homology"/>
<dbReference type="EMBL" id="MSFI01000029">
    <property type="protein sequence ID" value="OMP65853.1"/>
    <property type="molecule type" value="Genomic_DNA"/>
</dbReference>
<dbReference type="InterPro" id="IPR036909">
    <property type="entry name" value="Cyt_c-like_dom_sf"/>
</dbReference>
<feature type="binding site" description="covalent" evidence="11">
    <location>
        <position position="195"/>
    </location>
    <ligand>
        <name>heme c</name>
        <dbReference type="ChEBI" id="CHEBI:61717"/>
    </ligand>
</feature>
<comment type="subunit">
    <text evidence="10">The main subunits of the menaquinol:cytochrome c complex are a Rieske-type iron-sulfur protein (QcrA), a cytochrome b (QcrB) and a cytochrome c (QcrC).</text>
</comment>
<dbReference type="PANTHER" id="PTHR37823:SF4">
    <property type="entry name" value="MENAQUINOL-CYTOCHROME C REDUCTASE CYTOCHROME B_C SUBUNIT"/>
    <property type="match status" value="1"/>
</dbReference>
<evidence type="ECO:0000313" key="17">
    <source>
        <dbReference type="Proteomes" id="UP000188613"/>
    </source>
</evidence>
<dbReference type="Pfam" id="PF00032">
    <property type="entry name" value="Cytochrom_B_C"/>
    <property type="match status" value="1"/>
</dbReference>
<dbReference type="PROSITE" id="PS51007">
    <property type="entry name" value="CYTC"/>
    <property type="match status" value="1"/>
</dbReference>
<feature type="transmembrane region" description="Helical" evidence="13">
    <location>
        <begin position="102"/>
        <end position="124"/>
    </location>
</feature>
<reference evidence="16 17" key="1">
    <citation type="submission" date="2016-12" db="EMBL/GenBank/DDBJ databases">
        <title>Domibacillus sp. SAB 38T whole genome sequencing.</title>
        <authorList>
            <person name="Verma A."/>
            <person name="Ojha A.K."/>
            <person name="Krishnamurthi S."/>
        </authorList>
    </citation>
    <scope>NUCLEOTIDE SEQUENCE [LARGE SCALE GENOMIC DNA]</scope>
    <source>
        <strain evidence="16 17">SAB 38</strain>
    </source>
</reference>
<gene>
    <name evidence="16" type="ORF">BTO28_14945</name>
</gene>
<dbReference type="InterPro" id="IPR005798">
    <property type="entry name" value="Cyt_b/b6_C"/>
</dbReference>
<evidence type="ECO:0000256" key="9">
    <source>
        <dbReference type="ARBA" id="ARBA00023136"/>
    </source>
</evidence>
<evidence type="ECO:0000313" key="16">
    <source>
        <dbReference type="EMBL" id="OMP65853.1"/>
    </source>
</evidence>
<evidence type="ECO:0000256" key="1">
    <source>
        <dbReference type="ARBA" id="ARBA00004141"/>
    </source>
</evidence>
<evidence type="ECO:0000259" key="15">
    <source>
        <dbReference type="PROSITE" id="PS51007"/>
    </source>
</evidence>
<dbReference type="STRING" id="1714355.BTO28_14945"/>
<feature type="binding site" description="axial binding residue" evidence="12">
    <location>
        <position position="196"/>
    </location>
    <ligand>
        <name>heme c</name>
        <dbReference type="ChEBI" id="CHEBI:61717"/>
    </ligand>
    <ligandPart>
        <name>Fe</name>
        <dbReference type="ChEBI" id="CHEBI:18248"/>
    </ligandPart>
</feature>
<dbReference type="OrthoDB" id="2380469at2"/>
<keyword evidence="7 13" id="KW-1133">Transmembrane helix</keyword>
<feature type="domain" description="Cytochrome c" evidence="15">
    <location>
        <begin position="178"/>
        <end position="253"/>
    </location>
</feature>
<dbReference type="PROSITE" id="PS51003">
    <property type="entry name" value="CYTB_CTER"/>
    <property type="match status" value="1"/>
</dbReference>
<feature type="binding site" description="covalent" evidence="11">
    <location>
        <position position="192"/>
    </location>
    <ligand>
        <name>heme c</name>
        <dbReference type="ChEBI" id="CHEBI:61717"/>
    </ligand>
</feature>
<dbReference type="Pfam" id="PF13442">
    <property type="entry name" value="Cytochrome_CBB3"/>
    <property type="match status" value="1"/>
</dbReference>
<dbReference type="InterPro" id="IPR036150">
    <property type="entry name" value="Cyt_b/b6_C_sf"/>
</dbReference>
<keyword evidence="4 13" id="KW-0812">Transmembrane</keyword>
<keyword evidence="6 10" id="KW-0249">Electron transport</keyword>